<proteinExistence type="predicted"/>
<comment type="caution">
    <text evidence="3">The sequence shown here is derived from an EMBL/GenBank/DDBJ whole genome shotgun (WGS) entry which is preliminary data.</text>
</comment>
<evidence type="ECO:0000313" key="3">
    <source>
        <dbReference type="EMBL" id="MBR7827404.1"/>
    </source>
</evidence>
<organism evidence="3 4">
    <name type="scientific">Actinospica acidithermotolerans</name>
    <dbReference type="NCBI Taxonomy" id="2828514"/>
    <lineage>
        <taxon>Bacteria</taxon>
        <taxon>Bacillati</taxon>
        <taxon>Actinomycetota</taxon>
        <taxon>Actinomycetes</taxon>
        <taxon>Catenulisporales</taxon>
        <taxon>Actinospicaceae</taxon>
        <taxon>Actinospica</taxon>
    </lineage>
</organism>
<feature type="transmembrane region" description="Helical" evidence="2">
    <location>
        <begin position="214"/>
        <end position="241"/>
    </location>
</feature>
<keyword evidence="4" id="KW-1185">Reference proteome</keyword>
<keyword evidence="2" id="KW-0472">Membrane</keyword>
<feature type="compositionally biased region" description="Polar residues" evidence="1">
    <location>
        <begin position="1"/>
        <end position="11"/>
    </location>
</feature>
<evidence type="ECO:0008006" key="5">
    <source>
        <dbReference type="Google" id="ProtNLM"/>
    </source>
</evidence>
<evidence type="ECO:0000256" key="2">
    <source>
        <dbReference type="SAM" id="Phobius"/>
    </source>
</evidence>
<gene>
    <name evidence="3" type="ORF">KDK95_13885</name>
</gene>
<name>A0A941EGV3_9ACTN</name>
<feature type="compositionally biased region" description="Low complexity" evidence="1">
    <location>
        <begin position="14"/>
        <end position="32"/>
    </location>
</feature>
<keyword evidence="2" id="KW-1133">Transmembrane helix</keyword>
<dbReference type="Proteomes" id="UP000676325">
    <property type="component" value="Unassembled WGS sequence"/>
</dbReference>
<keyword evidence="2" id="KW-0812">Transmembrane</keyword>
<feature type="region of interest" description="Disordered" evidence="1">
    <location>
        <begin position="1"/>
        <end position="36"/>
    </location>
</feature>
<feature type="transmembrane region" description="Helical" evidence="2">
    <location>
        <begin position="262"/>
        <end position="289"/>
    </location>
</feature>
<feature type="transmembrane region" description="Helical" evidence="2">
    <location>
        <begin position="178"/>
        <end position="202"/>
    </location>
</feature>
<dbReference type="RefSeq" id="WP_212518549.1">
    <property type="nucleotide sequence ID" value="NZ_JAGSOH010000034.1"/>
</dbReference>
<reference evidence="3" key="1">
    <citation type="submission" date="2021-04" db="EMBL/GenBank/DDBJ databases">
        <title>Genome based classification of Actinospica acidithermotolerans sp. nov., an actinobacterium isolated from an Indonesian hot spring.</title>
        <authorList>
            <person name="Kusuma A.B."/>
            <person name="Putra K.E."/>
            <person name="Nafisah S."/>
            <person name="Loh J."/>
            <person name="Nouioui I."/>
            <person name="Goodfellow M."/>
        </authorList>
    </citation>
    <scope>NUCLEOTIDE SEQUENCE</scope>
    <source>
        <strain evidence="3">MGRD01-02</strain>
    </source>
</reference>
<feature type="transmembrane region" description="Helical" evidence="2">
    <location>
        <begin position="309"/>
        <end position="327"/>
    </location>
</feature>
<dbReference type="AlphaFoldDB" id="A0A941EGV3"/>
<evidence type="ECO:0000256" key="1">
    <source>
        <dbReference type="SAM" id="MobiDB-lite"/>
    </source>
</evidence>
<dbReference type="EMBL" id="JAGSOH010000034">
    <property type="protein sequence ID" value="MBR7827404.1"/>
    <property type="molecule type" value="Genomic_DNA"/>
</dbReference>
<feature type="transmembrane region" description="Helical" evidence="2">
    <location>
        <begin position="67"/>
        <end position="89"/>
    </location>
</feature>
<accession>A0A941EGV3</accession>
<protein>
    <recommendedName>
        <fullName evidence="5">Integral membrane protein</fullName>
    </recommendedName>
</protein>
<sequence>MPASNGPSGTRIQAAAPAARAPGSTAAAAKSTAPREFRQRPIPLRPLSVLELIDGAVGAIPSVPKAILARAAAVVTLSSAAALALTWWFNRMISQDVQAHPSWTSTDFFGDATVNYAPSTGEKICLVTTEILIAVVCSGFAATVLAGLFAPSVKGYVDAEPVDAAKARAMLRRRTARLYVLAAITTVPRAFATFLFGLAAHAAAVNPAGKVSGWYFLICLGFVPLCFVLKSVTAVAAPAAVLEGAGIGTALRRSRRLAARGIFRIGWCSLLTMLIAACATASLTVFGWQLRDAYGVGDQFAGLPGSPGFSWWLVAYAVTYLVTLLLTTPYRAATATLLYVDRRFRREGLDIRIAWARLANRSRRTQGSML</sequence>
<evidence type="ECO:0000313" key="4">
    <source>
        <dbReference type="Proteomes" id="UP000676325"/>
    </source>
</evidence>